<dbReference type="InterPro" id="IPR018294">
    <property type="entry name" value="ISPD_synthase_CS"/>
</dbReference>
<evidence type="ECO:0000256" key="6">
    <source>
        <dbReference type="ARBA" id="ARBA00023229"/>
    </source>
</evidence>
<dbReference type="SUPFAM" id="SSF53448">
    <property type="entry name" value="Nucleotide-diphospho-sugar transferases"/>
    <property type="match status" value="1"/>
</dbReference>
<organism evidence="8 9">
    <name type="scientific">Actinopolymorpha pittospori</name>
    <dbReference type="NCBI Taxonomy" id="648752"/>
    <lineage>
        <taxon>Bacteria</taxon>
        <taxon>Bacillati</taxon>
        <taxon>Actinomycetota</taxon>
        <taxon>Actinomycetes</taxon>
        <taxon>Propionibacteriales</taxon>
        <taxon>Actinopolymorphaceae</taxon>
        <taxon>Actinopolymorpha</taxon>
    </lineage>
</organism>
<dbReference type="GO" id="GO:0019288">
    <property type="term" value="P:isopentenyl diphosphate biosynthetic process, methylerythritol 4-phosphate pathway"/>
    <property type="evidence" value="ECO:0007669"/>
    <property type="project" value="UniProtKB-UniRule"/>
</dbReference>
<accession>A0A927N6P8</accession>
<keyword evidence="5 7" id="KW-0548">Nucleotidyltransferase</keyword>
<evidence type="ECO:0000256" key="1">
    <source>
        <dbReference type="ARBA" id="ARBA00001282"/>
    </source>
</evidence>
<dbReference type="GO" id="GO:0050518">
    <property type="term" value="F:2-C-methyl-D-erythritol 4-phosphate cytidylyltransferase activity"/>
    <property type="evidence" value="ECO:0007669"/>
    <property type="project" value="UniProtKB-UniRule"/>
</dbReference>
<comment type="similarity">
    <text evidence="3 7">Belongs to the IspD/TarI cytidylyltransferase family. IspD subfamily.</text>
</comment>
<evidence type="ECO:0000313" key="8">
    <source>
        <dbReference type="EMBL" id="MBE1612667.1"/>
    </source>
</evidence>
<dbReference type="Pfam" id="PF01128">
    <property type="entry name" value="IspD"/>
    <property type="match status" value="1"/>
</dbReference>
<dbReference type="InterPro" id="IPR034683">
    <property type="entry name" value="IspD/TarI"/>
</dbReference>
<gene>
    <name evidence="7" type="primary">ispD</name>
    <name evidence="8" type="ORF">HEB94_009515</name>
</gene>
<keyword evidence="4 7" id="KW-0808">Transferase</keyword>
<keyword evidence="9" id="KW-1185">Reference proteome</keyword>
<dbReference type="RefSeq" id="WP_192755669.1">
    <property type="nucleotide sequence ID" value="NZ_BAABJL010000140.1"/>
</dbReference>
<evidence type="ECO:0000256" key="7">
    <source>
        <dbReference type="HAMAP-Rule" id="MF_00108"/>
    </source>
</evidence>
<comment type="caution">
    <text evidence="8">The sequence shown here is derived from an EMBL/GenBank/DDBJ whole genome shotgun (WGS) entry which is preliminary data.</text>
</comment>
<feature type="site" description="Positions MEP for the nucleophilic attack" evidence="7">
    <location>
        <position position="154"/>
    </location>
</feature>
<dbReference type="HAMAP" id="MF_00108">
    <property type="entry name" value="IspD"/>
    <property type="match status" value="1"/>
</dbReference>
<proteinExistence type="inferred from homology"/>
<dbReference type="EC" id="2.7.7.60" evidence="7"/>
<evidence type="ECO:0000313" key="9">
    <source>
        <dbReference type="Proteomes" id="UP000638648"/>
    </source>
</evidence>
<name>A0A927N6P8_9ACTN</name>
<sequence>MRTAAIIPAAGRGERLGPGIPKALRVLGGAPLLVHAIRAVDQARSVDLVVVAAPPDDVTAVERLLADYEWGSDVHVVPGGQDRHASVARALATLPADVDVVLVHDAARPLAPPELVDAVAMTIRHGADACVPVVPLADTVKVVAGDKVVRTLDRSELRAVQTPQGFRRAALATAHAWAAGLPVDELSVITDDAGLVECHGVSVVAIPGAEEAFKVTRPLDLLVAEALLTRRRAASGR</sequence>
<comment type="catalytic activity">
    <reaction evidence="1 7">
        <text>2-C-methyl-D-erythritol 4-phosphate + CTP + H(+) = 4-CDP-2-C-methyl-D-erythritol + diphosphate</text>
        <dbReference type="Rhea" id="RHEA:13429"/>
        <dbReference type="ChEBI" id="CHEBI:15378"/>
        <dbReference type="ChEBI" id="CHEBI:33019"/>
        <dbReference type="ChEBI" id="CHEBI:37563"/>
        <dbReference type="ChEBI" id="CHEBI:57823"/>
        <dbReference type="ChEBI" id="CHEBI:58262"/>
        <dbReference type="EC" id="2.7.7.60"/>
    </reaction>
</comment>
<dbReference type="AlphaFoldDB" id="A0A927N6P8"/>
<comment type="pathway">
    <text evidence="2 7">Isoprenoid biosynthesis; isopentenyl diphosphate biosynthesis via DXP pathway; isopentenyl diphosphate from 1-deoxy-D-xylulose 5-phosphate: step 2/6.</text>
</comment>
<feature type="site" description="Transition state stabilizer" evidence="7">
    <location>
        <position position="22"/>
    </location>
</feature>
<dbReference type="PROSITE" id="PS01295">
    <property type="entry name" value="ISPD"/>
    <property type="match status" value="1"/>
</dbReference>
<feature type="site" description="Positions MEP for the nucleophilic attack" evidence="7">
    <location>
        <position position="214"/>
    </location>
</feature>
<dbReference type="InterPro" id="IPR029044">
    <property type="entry name" value="Nucleotide-diphossugar_trans"/>
</dbReference>
<dbReference type="InterPro" id="IPR001228">
    <property type="entry name" value="IspD"/>
</dbReference>
<dbReference type="Gene3D" id="3.90.550.10">
    <property type="entry name" value="Spore Coat Polysaccharide Biosynthesis Protein SpsA, Chain A"/>
    <property type="match status" value="1"/>
</dbReference>
<dbReference type="PANTHER" id="PTHR32125">
    <property type="entry name" value="2-C-METHYL-D-ERYTHRITOL 4-PHOSPHATE CYTIDYLYLTRANSFERASE, CHLOROPLASTIC"/>
    <property type="match status" value="1"/>
</dbReference>
<reference evidence="8" key="1">
    <citation type="submission" date="2020-10" db="EMBL/GenBank/DDBJ databases">
        <title>Sequencing the genomes of 1000 actinobacteria strains.</title>
        <authorList>
            <person name="Klenk H.-P."/>
        </authorList>
    </citation>
    <scope>NUCLEOTIDE SEQUENCE</scope>
    <source>
        <strain evidence="8">DSM 45354</strain>
    </source>
</reference>
<dbReference type="PANTHER" id="PTHR32125:SF4">
    <property type="entry name" value="2-C-METHYL-D-ERYTHRITOL 4-PHOSPHATE CYTIDYLYLTRANSFERASE, CHLOROPLASTIC"/>
    <property type="match status" value="1"/>
</dbReference>
<evidence type="ECO:0000256" key="3">
    <source>
        <dbReference type="ARBA" id="ARBA00009789"/>
    </source>
</evidence>
<dbReference type="CDD" id="cd02516">
    <property type="entry name" value="CDP-ME_synthetase"/>
    <property type="match status" value="1"/>
</dbReference>
<keyword evidence="6 7" id="KW-0414">Isoprene biosynthesis</keyword>
<protein>
    <recommendedName>
        <fullName evidence="7">2-C-methyl-D-erythritol 4-phosphate cytidylyltransferase</fullName>
        <ecNumber evidence="7">2.7.7.60</ecNumber>
    </recommendedName>
    <alternativeName>
        <fullName evidence="7">4-diphosphocytidyl-2C-methyl-D-erythritol synthase</fullName>
    </alternativeName>
    <alternativeName>
        <fullName evidence="7">MEP cytidylyltransferase</fullName>
        <shortName evidence="7">MCT</shortName>
    </alternativeName>
</protein>
<evidence type="ECO:0000256" key="4">
    <source>
        <dbReference type="ARBA" id="ARBA00022679"/>
    </source>
</evidence>
<feature type="site" description="Transition state stabilizer" evidence="7">
    <location>
        <position position="15"/>
    </location>
</feature>
<dbReference type="Proteomes" id="UP000638648">
    <property type="component" value="Unassembled WGS sequence"/>
</dbReference>
<evidence type="ECO:0000256" key="2">
    <source>
        <dbReference type="ARBA" id="ARBA00004787"/>
    </source>
</evidence>
<dbReference type="EMBL" id="JADBEM010000001">
    <property type="protein sequence ID" value="MBE1612667.1"/>
    <property type="molecule type" value="Genomic_DNA"/>
</dbReference>
<dbReference type="InterPro" id="IPR050088">
    <property type="entry name" value="IspD/TarI_cytidylyltransf_bact"/>
</dbReference>
<comment type="function">
    <text evidence="7">Catalyzes the formation of 4-diphosphocytidyl-2-C-methyl-D-erythritol from CTP and 2-C-methyl-D-erythritol 4-phosphate (MEP).</text>
</comment>
<dbReference type="FunFam" id="3.90.550.10:FF:000003">
    <property type="entry name" value="2-C-methyl-D-erythritol 4-phosphate cytidylyltransferase"/>
    <property type="match status" value="1"/>
</dbReference>
<evidence type="ECO:0000256" key="5">
    <source>
        <dbReference type="ARBA" id="ARBA00022695"/>
    </source>
</evidence>
<dbReference type="NCBIfam" id="TIGR00453">
    <property type="entry name" value="ispD"/>
    <property type="match status" value="1"/>
</dbReference>